<feature type="domain" description="BCD1 alpha/beta" evidence="3">
    <location>
        <begin position="158"/>
        <end position="273"/>
    </location>
</feature>
<dbReference type="GO" id="GO:0048254">
    <property type="term" value="P:snoRNA localization"/>
    <property type="evidence" value="ECO:0007669"/>
    <property type="project" value="TreeGrafter"/>
</dbReference>
<dbReference type="STRING" id="33528.ENSGAFP00000014426"/>
<evidence type="ECO:0000256" key="1">
    <source>
        <dbReference type="ARBA" id="ARBA00022553"/>
    </source>
</evidence>
<dbReference type="InterPro" id="IPR051639">
    <property type="entry name" value="BCD1"/>
</dbReference>
<dbReference type="PANTHER" id="PTHR13483">
    <property type="entry name" value="BOX C_D SNORNA PROTEIN 1-RELATED"/>
    <property type="match status" value="1"/>
</dbReference>
<dbReference type="GO" id="GO:0000463">
    <property type="term" value="P:maturation of LSU-rRNA from tricistronic rRNA transcript (SSU-rRNA, 5.8S rRNA, LSU-rRNA)"/>
    <property type="evidence" value="ECO:0007669"/>
    <property type="project" value="TreeGrafter"/>
</dbReference>
<dbReference type="InterPro" id="IPR057721">
    <property type="entry name" value="BCD1_alpha/beta"/>
</dbReference>
<name>A0A315VCZ2_GAMAF</name>
<dbReference type="GO" id="GO:0000492">
    <property type="term" value="P:box C/D snoRNP assembly"/>
    <property type="evidence" value="ECO:0007669"/>
    <property type="project" value="TreeGrafter"/>
</dbReference>
<feature type="compositionally biased region" description="Acidic residues" evidence="2">
    <location>
        <begin position="346"/>
        <end position="384"/>
    </location>
</feature>
<feature type="region of interest" description="Disordered" evidence="2">
    <location>
        <begin position="277"/>
        <end position="306"/>
    </location>
</feature>
<reference evidence="4 5" key="1">
    <citation type="journal article" date="2018" name="G3 (Bethesda)">
        <title>A High-Quality Reference Genome for the Invasive Mosquitofish Gambusia affinis Using a Chicago Library.</title>
        <authorList>
            <person name="Hoffberg S.L."/>
            <person name="Troendle N.J."/>
            <person name="Glenn T.C."/>
            <person name="Mahmud O."/>
            <person name="Louha S."/>
            <person name="Chalopin D."/>
            <person name="Bennetzen J.L."/>
            <person name="Mauricio R."/>
        </authorList>
    </citation>
    <scope>NUCLEOTIDE SEQUENCE [LARGE SCALE GENOMIC DNA]</scope>
    <source>
        <strain evidence="4">NE01/NJP1002.9</strain>
        <tissue evidence="4">Muscle</tissue>
    </source>
</reference>
<comment type="caution">
    <text evidence="4">The sequence shown here is derived from an EMBL/GenBank/DDBJ whole genome shotgun (WGS) entry which is preliminary data.</text>
</comment>
<dbReference type="GO" id="GO:0005634">
    <property type="term" value="C:nucleus"/>
    <property type="evidence" value="ECO:0007669"/>
    <property type="project" value="TreeGrafter"/>
</dbReference>
<keyword evidence="1" id="KW-0597">Phosphoprotein</keyword>
<evidence type="ECO:0000259" key="3">
    <source>
        <dbReference type="Pfam" id="PF25790"/>
    </source>
</evidence>
<keyword evidence="5" id="KW-1185">Reference proteome</keyword>
<organism evidence="4 5">
    <name type="scientific">Gambusia affinis</name>
    <name type="common">Western mosquitofish</name>
    <name type="synonym">Heterandria affinis</name>
    <dbReference type="NCBI Taxonomy" id="33528"/>
    <lineage>
        <taxon>Eukaryota</taxon>
        <taxon>Metazoa</taxon>
        <taxon>Chordata</taxon>
        <taxon>Craniata</taxon>
        <taxon>Vertebrata</taxon>
        <taxon>Euteleostomi</taxon>
        <taxon>Actinopterygii</taxon>
        <taxon>Neopterygii</taxon>
        <taxon>Teleostei</taxon>
        <taxon>Neoteleostei</taxon>
        <taxon>Acanthomorphata</taxon>
        <taxon>Ovalentaria</taxon>
        <taxon>Atherinomorphae</taxon>
        <taxon>Cyprinodontiformes</taxon>
        <taxon>Poeciliidae</taxon>
        <taxon>Poeciliinae</taxon>
        <taxon>Gambusia</taxon>
    </lineage>
</organism>
<dbReference type="GO" id="GO:0070761">
    <property type="term" value="C:pre-snoRNP complex"/>
    <property type="evidence" value="ECO:0007669"/>
    <property type="project" value="TreeGrafter"/>
</dbReference>
<feature type="compositionally biased region" description="Polar residues" evidence="2">
    <location>
        <begin position="412"/>
        <end position="443"/>
    </location>
</feature>
<evidence type="ECO:0000256" key="2">
    <source>
        <dbReference type="SAM" id="MobiDB-lite"/>
    </source>
</evidence>
<gene>
    <name evidence="4" type="ORF">CCH79_00009473</name>
</gene>
<feature type="region of interest" description="Disordered" evidence="2">
    <location>
        <begin position="324"/>
        <end position="443"/>
    </location>
</feature>
<evidence type="ECO:0000313" key="4">
    <source>
        <dbReference type="EMBL" id="PWA21101.1"/>
    </source>
</evidence>
<sequence length="443" mass="50114">MASKRSSLSIFRTLHKKHTQTILCTVVEFVDQRKRSIDVLPASHTPADYRFLEDTGRFADGATRDDLIQAPRTTLKAKKLASHARKMNITLRFLPITFTKSKENSTFFLTNLAWLDIFLVDSLSGLDNTFQQQIESLLAAVGGKSYIRPTSSSFVKPSREKRFLWHLKLIFPQSSSEFSQRRVSDSQTLIQILTAYIHPTESDPVTRQKLKMYVHHQFDHVKVFMKAEGRKANSVRYHELDVEKSLRDNLSYKTIIEYPVLHVVLRDHWKDYPLKGPAEPVSVRTSSATRCVSEGQSQEEEEGAQDLQPIQGSCAMQEANIHTRTQDITPETEPPLQKKAKRGTGEEEQEEGEEEQEEGEEEQEEGEEEQEEGEIVGSSDEEEETGSRDQCLSNYLPDDASTCRESAEVTVTEKNPVSETECSDSSLQLGNDSAAASDSCQME</sequence>
<dbReference type="EMBL" id="NHOQ01001911">
    <property type="protein sequence ID" value="PWA21101.1"/>
    <property type="molecule type" value="Genomic_DNA"/>
</dbReference>
<dbReference type="PANTHER" id="PTHR13483:SF3">
    <property type="entry name" value="BOX C_D SNORNA PROTEIN 1"/>
    <property type="match status" value="1"/>
</dbReference>
<dbReference type="Proteomes" id="UP000250572">
    <property type="component" value="Unassembled WGS sequence"/>
</dbReference>
<dbReference type="AlphaFoldDB" id="A0A315VCZ2"/>
<accession>A0A315VCZ2</accession>
<protein>
    <recommendedName>
        <fullName evidence="3">BCD1 alpha/beta domain-containing protein</fullName>
    </recommendedName>
</protein>
<proteinExistence type="predicted"/>
<evidence type="ECO:0000313" key="5">
    <source>
        <dbReference type="Proteomes" id="UP000250572"/>
    </source>
</evidence>
<dbReference type="Pfam" id="PF25790">
    <property type="entry name" value="BCD1"/>
    <property type="match status" value="1"/>
</dbReference>